<accession>A0A0A9ZIC4</accession>
<reference evidence="1" key="2">
    <citation type="submission" date="2014-07" db="EMBL/GenBank/DDBJ databases">
        <authorList>
            <person name="Hull J."/>
        </authorList>
    </citation>
    <scope>NUCLEOTIDE SEQUENCE</scope>
</reference>
<gene>
    <name evidence="1" type="ORF">CM83_16981</name>
</gene>
<sequence>TITALTGAVHEYLGTSTIASWATTLALCTTELPRWMGVANPSEGTATSALVTAYIQLQAYAVVRTVVYTAWRLDLRAMHAATAVLLRTLLRTASSATTILLWSLVQRHLP</sequence>
<name>A0A0A9ZIC4_LYGHE</name>
<protein>
    <submittedName>
        <fullName evidence="1">Uncharacterized protein</fullName>
    </submittedName>
</protein>
<dbReference type="EMBL" id="GBHO01001009">
    <property type="protein sequence ID" value="JAG42595.1"/>
    <property type="molecule type" value="Transcribed_RNA"/>
</dbReference>
<reference evidence="1" key="1">
    <citation type="journal article" date="2014" name="PLoS ONE">
        <title>Transcriptome-Based Identification of ABC Transporters in the Western Tarnished Plant Bug Lygus hesperus.</title>
        <authorList>
            <person name="Hull J.J."/>
            <person name="Chaney K."/>
            <person name="Geib S.M."/>
            <person name="Fabrick J.A."/>
            <person name="Brent C.S."/>
            <person name="Walsh D."/>
            <person name="Lavine L.C."/>
        </authorList>
    </citation>
    <scope>NUCLEOTIDE SEQUENCE</scope>
</reference>
<proteinExistence type="predicted"/>
<dbReference type="AlphaFoldDB" id="A0A0A9ZIC4"/>
<organism evidence="1">
    <name type="scientific">Lygus hesperus</name>
    <name type="common">Western plant bug</name>
    <dbReference type="NCBI Taxonomy" id="30085"/>
    <lineage>
        <taxon>Eukaryota</taxon>
        <taxon>Metazoa</taxon>
        <taxon>Ecdysozoa</taxon>
        <taxon>Arthropoda</taxon>
        <taxon>Hexapoda</taxon>
        <taxon>Insecta</taxon>
        <taxon>Pterygota</taxon>
        <taxon>Neoptera</taxon>
        <taxon>Paraneoptera</taxon>
        <taxon>Hemiptera</taxon>
        <taxon>Heteroptera</taxon>
        <taxon>Panheteroptera</taxon>
        <taxon>Cimicomorpha</taxon>
        <taxon>Miridae</taxon>
        <taxon>Mirini</taxon>
        <taxon>Lygus</taxon>
    </lineage>
</organism>
<evidence type="ECO:0000313" key="1">
    <source>
        <dbReference type="EMBL" id="JAG42595.1"/>
    </source>
</evidence>
<feature type="non-terminal residue" evidence="1">
    <location>
        <position position="1"/>
    </location>
</feature>